<evidence type="ECO:0000313" key="14">
    <source>
        <dbReference type="EMBL" id="KAK8746498.1"/>
    </source>
</evidence>
<feature type="domain" description="Adenylosuccinate lyase C-terminal" evidence="13">
    <location>
        <begin position="319"/>
        <end position="403"/>
    </location>
</feature>
<name>A0AAW0Y4C4_CHEQU</name>
<evidence type="ECO:0000256" key="1">
    <source>
        <dbReference type="ARBA" id="ARBA00000598"/>
    </source>
</evidence>
<dbReference type="Gene3D" id="1.10.275.60">
    <property type="match status" value="1"/>
</dbReference>
<dbReference type="PRINTS" id="PR00149">
    <property type="entry name" value="FUMRATELYASE"/>
</dbReference>
<comment type="pathway">
    <text evidence="3 12">Purine metabolism; AMP biosynthesis via de novo pathway; AMP from IMP: step 2/2.</text>
</comment>
<dbReference type="Gene3D" id="1.20.200.10">
    <property type="entry name" value="Fumarase/aspartase (Central domain)"/>
    <property type="match status" value="1"/>
</dbReference>
<comment type="subunit">
    <text evidence="5">Homotetramer. Residues from neighboring subunits contribute catalytic and substrate-binding residues to each active site.</text>
</comment>
<gene>
    <name evidence="14" type="ORF">OTU49_017048</name>
</gene>
<keyword evidence="9 12" id="KW-0456">Lyase</keyword>
<evidence type="ECO:0000256" key="6">
    <source>
        <dbReference type="ARBA" id="ARBA00012339"/>
    </source>
</evidence>
<dbReference type="GO" id="GO:0044208">
    <property type="term" value="P:'de novo' AMP biosynthetic process"/>
    <property type="evidence" value="ECO:0007669"/>
    <property type="project" value="TreeGrafter"/>
</dbReference>
<dbReference type="GO" id="GO:0070626">
    <property type="term" value="F:(S)-2-(5-amino-1-(5-phospho-D-ribosyl)imidazole-4-carboxamido) succinate lyase (fumarate-forming) activity"/>
    <property type="evidence" value="ECO:0007669"/>
    <property type="project" value="TreeGrafter"/>
</dbReference>
<keyword evidence="8 12" id="KW-0658">Purine biosynthesis</keyword>
<dbReference type="AlphaFoldDB" id="A0AAW0Y4C4"/>
<comment type="similarity">
    <text evidence="4 12">Belongs to the lyase 1 family. Adenylosuccinate lyase subfamily.</text>
</comment>
<evidence type="ECO:0000259" key="13">
    <source>
        <dbReference type="SMART" id="SM00998"/>
    </source>
</evidence>
<evidence type="ECO:0000313" key="15">
    <source>
        <dbReference type="Proteomes" id="UP001445076"/>
    </source>
</evidence>
<dbReference type="InterPro" id="IPR004769">
    <property type="entry name" value="Pur_lyase"/>
</dbReference>
<evidence type="ECO:0000256" key="5">
    <source>
        <dbReference type="ARBA" id="ARBA00011668"/>
    </source>
</evidence>
<evidence type="ECO:0000256" key="8">
    <source>
        <dbReference type="ARBA" id="ARBA00022755"/>
    </source>
</evidence>
<dbReference type="GO" id="GO:0004018">
    <property type="term" value="F:N6-(1,2-dicarboxyethyl)AMP AMP-lyase (fumarate-forming) activity"/>
    <property type="evidence" value="ECO:0007669"/>
    <property type="project" value="InterPro"/>
</dbReference>
<dbReference type="InterPro" id="IPR022761">
    <property type="entry name" value="Fumarate_lyase_N"/>
</dbReference>
<evidence type="ECO:0000256" key="2">
    <source>
        <dbReference type="ARBA" id="ARBA00004706"/>
    </source>
</evidence>
<dbReference type="InterPro" id="IPR008948">
    <property type="entry name" value="L-Aspartase-like"/>
</dbReference>
<dbReference type="PANTHER" id="PTHR43172">
    <property type="entry name" value="ADENYLOSUCCINATE LYASE"/>
    <property type="match status" value="1"/>
</dbReference>
<dbReference type="Gene3D" id="1.10.40.30">
    <property type="entry name" value="Fumarase/aspartase (C-terminal domain)"/>
    <property type="match status" value="1"/>
</dbReference>
<protein>
    <recommendedName>
        <fullName evidence="7 12">Adenylosuccinate lyase</fullName>
        <shortName evidence="12">ASL</shortName>
        <ecNumber evidence="6 12">4.3.2.2</ecNumber>
    </recommendedName>
    <alternativeName>
        <fullName evidence="10 12">Adenylosuccinase</fullName>
    </alternativeName>
</protein>
<feature type="non-terminal residue" evidence="14">
    <location>
        <position position="1"/>
    </location>
</feature>
<dbReference type="CDD" id="cd03302">
    <property type="entry name" value="Adenylsuccinate_lyase_2"/>
    <property type="match status" value="1"/>
</dbReference>
<comment type="caution">
    <text evidence="14">The sequence shown here is derived from an EMBL/GenBank/DDBJ whole genome shotgun (WGS) entry which is preliminary data.</text>
</comment>
<evidence type="ECO:0000256" key="9">
    <source>
        <dbReference type="ARBA" id="ARBA00023239"/>
    </source>
</evidence>
<evidence type="ECO:0000256" key="12">
    <source>
        <dbReference type="RuleBase" id="RU361172"/>
    </source>
</evidence>
<evidence type="ECO:0000256" key="10">
    <source>
        <dbReference type="ARBA" id="ARBA00030717"/>
    </source>
</evidence>
<proteinExistence type="inferred from homology"/>
<dbReference type="Pfam" id="PF00206">
    <property type="entry name" value="Lyase_1"/>
    <property type="match status" value="1"/>
</dbReference>
<dbReference type="PROSITE" id="PS00163">
    <property type="entry name" value="FUMARATE_LYASES"/>
    <property type="match status" value="1"/>
</dbReference>
<dbReference type="NCBIfam" id="TIGR00928">
    <property type="entry name" value="purB"/>
    <property type="match status" value="1"/>
</dbReference>
<comment type="pathway">
    <text evidence="2 12">Purine metabolism; IMP biosynthesis via de novo pathway; 5-amino-1-(5-phospho-D-ribosyl)imidazole-4-carboxamide from 5-amino-1-(5-phospho-D-ribosyl)imidazole-4-carboxylate: step 2/2.</text>
</comment>
<dbReference type="Proteomes" id="UP001445076">
    <property type="component" value="Unassembled WGS sequence"/>
</dbReference>
<accession>A0AAW0Y4C4</accession>
<comment type="catalytic activity">
    <reaction evidence="11 12">
        <text>N(6)-(1,2-dicarboxyethyl)-AMP = fumarate + AMP</text>
        <dbReference type="Rhea" id="RHEA:16853"/>
        <dbReference type="ChEBI" id="CHEBI:29806"/>
        <dbReference type="ChEBI" id="CHEBI:57567"/>
        <dbReference type="ChEBI" id="CHEBI:456215"/>
        <dbReference type="EC" id="4.3.2.2"/>
    </reaction>
</comment>
<dbReference type="InterPro" id="IPR019468">
    <property type="entry name" value="AdenyloSucc_lyase_C"/>
</dbReference>
<evidence type="ECO:0000256" key="3">
    <source>
        <dbReference type="ARBA" id="ARBA00004734"/>
    </source>
</evidence>
<dbReference type="SUPFAM" id="SSF48557">
    <property type="entry name" value="L-aspartase-like"/>
    <property type="match status" value="1"/>
</dbReference>
<dbReference type="Pfam" id="PF10397">
    <property type="entry name" value="ADSL_C"/>
    <property type="match status" value="1"/>
</dbReference>
<dbReference type="SMART" id="SM00998">
    <property type="entry name" value="ADSL_C"/>
    <property type="match status" value="1"/>
</dbReference>
<dbReference type="InterPro" id="IPR020557">
    <property type="entry name" value="Fumarate_lyase_CS"/>
</dbReference>
<comment type="catalytic activity">
    <reaction evidence="1 12">
        <text>(2S)-2-[5-amino-1-(5-phospho-beta-D-ribosyl)imidazole-4-carboxamido]succinate = 5-amino-1-(5-phospho-beta-D-ribosyl)imidazole-4-carboxamide + fumarate</text>
        <dbReference type="Rhea" id="RHEA:23920"/>
        <dbReference type="ChEBI" id="CHEBI:29806"/>
        <dbReference type="ChEBI" id="CHEBI:58443"/>
        <dbReference type="ChEBI" id="CHEBI:58475"/>
        <dbReference type="EC" id="4.3.2.2"/>
    </reaction>
</comment>
<dbReference type="FunFam" id="1.10.40.30:FF:000005">
    <property type="entry name" value="Adenylosuccinate lyase"/>
    <property type="match status" value="1"/>
</dbReference>
<dbReference type="InterPro" id="IPR000362">
    <property type="entry name" value="Fumarate_lyase_fam"/>
</dbReference>
<organism evidence="14 15">
    <name type="scientific">Cherax quadricarinatus</name>
    <name type="common">Australian red claw crayfish</name>
    <dbReference type="NCBI Taxonomy" id="27406"/>
    <lineage>
        <taxon>Eukaryota</taxon>
        <taxon>Metazoa</taxon>
        <taxon>Ecdysozoa</taxon>
        <taxon>Arthropoda</taxon>
        <taxon>Crustacea</taxon>
        <taxon>Multicrustacea</taxon>
        <taxon>Malacostraca</taxon>
        <taxon>Eumalacostraca</taxon>
        <taxon>Eucarida</taxon>
        <taxon>Decapoda</taxon>
        <taxon>Pleocyemata</taxon>
        <taxon>Astacidea</taxon>
        <taxon>Parastacoidea</taxon>
        <taxon>Parastacidae</taxon>
        <taxon>Cherax</taxon>
    </lineage>
</organism>
<dbReference type="EC" id="4.3.2.2" evidence="6 12"/>
<evidence type="ECO:0000256" key="11">
    <source>
        <dbReference type="ARBA" id="ARBA00047513"/>
    </source>
</evidence>
<dbReference type="EMBL" id="JARKIK010000017">
    <property type="protein sequence ID" value="KAK8746498.1"/>
    <property type="molecule type" value="Genomic_DNA"/>
</dbReference>
<sequence>DEQIKEMEANWDNIDYEFAAKEEEKIRHDTMAHVRTFAVACPKAAPIIHLGATSCYVGDNTDLIVLRDGFDILLPKVARCIHRLAKFALEHKDQPTLGYTHLQPAQLTTVGKRTTLWTQELLMDERAIRRARDDLRFRGVKGTTGTQASFLQLFEGDNEKVKKLDELVTQMAGFKEVYIVCGQTYTRKVDVECLNVLASLGSTAHKICTDIRILASNKEIEEPFESSQIGSSAMPYKRNPMRSERCCALARILMALPSNALSTAATQWMERTLDDSANRRISLADSFLAADSVLILLQNITEGLVVYPKVINRHITQELPFMASENIIMAMVKAGGNRQECHEEIRVHSQAAGNKVKQEGLENDLVERIKAAPYFSPIHDQIDTLLSPSTFTGRASQQVEEFLKLEVEPVLKKYEGQLGSTSTLAN</sequence>
<evidence type="ECO:0000256" key="4">
    <source>
        <dbReference type="ARBA" id="ARBA00008273"/>
    </source>
</evidence>
<dbReference type="PANTHER" id="PTHR43172:SF1">
    <property type="entry name" value="ADENYLOSUCCINATE LYASE"/>
    <property type="match status" value="1"/>
</dbReference>
<keyword evidence="15" id="KW-1185">Reference proteome</keyword>
<evidence type="ECO:0000256" key="7">
    <source>
        <dbReference type="ARBA" id="ARBA00017058"/>
    </source>
</evidence>
<dbReference type="GO" id="GO:0005829">
    <property type="term" value="C:cytosol"/>
    <property type="evidence" value="ECO:0007669"/>
    <property type="project" value="TreeGrafter"/>
</dbReference>
<reference evidence="14 15" key="1">
    <citation type="journal article" date="2024" name="BMC Genomics">
        <title>Genome assembly of redclaw crayfish (Cherax quadricarinatus) provides insights into its immune adaptation and hypoxia tolerance.</title>
        <authorList>
            <person name="Liu Z."/>
            <person name="Zheng J."/>
            <person name="Li H."/>
            <person name="Fang K."/>
            <person name="Wang S."/>
            <person name="He J."/>
            <person name="Zhou D."/>
            <person name="Weng S."/>
            <person name="Chi M."/>
            <person name="Gu Z."/>
            <person name="He J."/>
            <person name="Li F."/>
            <person name="Wang M."/>
        </authorList>
    </citation>
    <scope>NUCLEOTIDE SEQUENCE [LARGE SCALE GENOMIC DNA]</scope>
    <source>
        <strain evidence="14">ZL_2023a</strain>
    </source>
</reference>